<keyword evidence="2" id="KW-1185">Reference proteome</keyword>
<dbReference type="AlphaFoldDB" id="A0A1J0GD86"/>
<dbReference type="Proteomes" id="UP000182569">
    <property type="component" value="Chromosome"/>
</dbReference>
<evidence type="ECO:0000313" key="1">
    <source>
        <dbReference type="EMBL" id="APC39316.1"/>
    </source>
</evidence>
<dbReference type="EMBL" id="CP015756">
    <property type="protein sequence ID" value="APC39316.1"/>
    <property type="molecule type" value="Genomic_DNA"/>
</dbReference>
<dbReference type="STRING" id="1552.A7L45_04190"/>
<name>A0A1J0GD86_9CLOT</name>
<protein>
    <submittedName>
        <fullName evidence="1">DUF3137 domain-containing protein</fullName>
    </submittedName>
</protein>
<dbReference type="RefSeq" id="WP_071611608.1">
    <property type="nucleotide sequence ID" value="NZ_CP015756.1"/>
</dbReference>
<sequence length="200" mass="23119">MGLFGPSKKEVWEQLSREINADYIERGFFKRGMVEARVDNWIILFDTYSSGSGNNSRTYTRIRAPFKTFDSFYFKIYRKGLFSDLGKLLGMQDVSVGYSEFDENFIIKGTNSERLTQLFSNEKIRNLLELQSSIHLEVKDDDGFFASDFPSNVDELYFVVNGVIRDIERLKALYELFAEVLKELCVMSIASSEQVDVNLK</sequence>
<organism evidence="1 2">
    <name type="scientific">Clostridium estertheticum subsp. estertheticum</name>
    <dbReference type="NCBI Taxonomy" id="1552"/>
    <lineage>
        <taxon>Bacteria</taxon>
        <taxon>Bacillati</taxon>
        <taxon>Bacillota</taxon>
        <taxon>Clostridia</taxon>
        <taxon>Eubacteriales</taxon>
        <taxon>Clostridiaceae</taxon>
        <taxon>Clostridium</taxon>
    </lineage>
</organism>
<dbReference type="KEGG" id="ceu:A7L45_04190"/>
<gene>
    <name evidence="1" type="ORF">A7L45_04190</name>
</gene>
<dbReference type="OrthoDB" id="262374at2"/>
<accession>A0A1J0GD86</accession>
<proteinExistence type="predicted"/>
<reference evidence="2" key="1">
    <citation type="journal article" date="2016" name="Front. Microbiol.">
        <title>Complete Genome Sequence of Clostridium estertheticum DSM 8809, a Microbe Identified in Spoiled Vacuum Packed Beef.</title>
        <authorList>
            <person name="Yu Z."/>
            <person name="Gunn L."/>
            <person name="Brennan E."/>
            <person name="Reid R."/>
            <person name="Wall P.G."/>
            <person name="Gaora O.P."/>
            <person name="Hurley D."/>
            <person name="Bolton D."/>
            <person name="Fanning S."/>
        </authorList>
    </citation>
    <scope>NUCLEOTIDE SEQUENCE [LARGE SCALE GENOMIC DNA]</scope>
    <source>
        <strain evidence="2">DSM 8809</strain>
    </source>
</reference>
<evidence type="ECO:0000313" key="2">
    <source>
        <dbReference type="Proteomes" id="UP000182569"/>
    </source>
</evidence>